<keyword evidence="1" id="KW-1133">Transmembrane helix</keyword>
<dbReference type="EMBL" id="CP042344">
    <property type="protein sequence ID" value="QEA14084.1"/>
    <property type="molecule type" value="Genomic_DNA"/>
</dbReference>
<gene>
    <name evidence="3" type="ORF">FOZ74_14200</name>
</gene>
<feature type="transmembrane region" description="Helical" evidence="1">
    <location>
        <begin position="208"/>
        <end position="227"/>
    </location>
</feature>
<organism evidence="3 4">
    <name type="scientific">Comamonas flocculans</name>
    <dbReference type="NCBI Taxonomy" id="2597701"/>
    <lineage>
        <taxon>Bacteria</taxon>
        <taxon>Pseudomonadati</taxon>
        <taxon>Pseudomonadota</taxon>
        <taxon>Betaproteobacteria</taxon>
        <taxon>Burkholderiales</taxon>
        <taxon>Comamonadaceae</taxon>
        <taxon>Comamonas</taxon>
    </lineage>
</organism>
<sequence>MGAGIAPAPFVLLRDLGVSRMNARDPSGETPRYGALDALRGLALVWMTLYHFGFDLNHFGWWRQDFYRDPLWTMQRTLILSLFLLCAGMAQAVAQAQGVGWRRFGRRWLQIAGCALLVSAGSLLMFPHSFIYFGVLHGIALMWLLARLSAGWGRGLWLAGLLALLLPWAGQYLLEAAPSGWAEAFNGRWLNWLGFITRKPVTEDYVPLFPWMGVFWWGLALGQWLLARRPAWLARRAPGWPGRTLMLLGRHSLPYYMLHQPVLIGALLFAGWVLAQ</sequence>
<proteinExistence type="predicted"/>
<evidence type="ECO:0000256" key="1">
    <source>
        <dbReference type="SAM" id="Phobius"/>
    </source>
</evidence>
<keyword evidence="4" id="KW-1185">Reference proteome</keyword>
<accession>A0A5B8RZ39</accession>
<evidence type="ECO:0000313" key="4">
    <source>
        <dbReference type="Proteomes" id="UP000321199"/>
    </source>
</evidence>
<reference evidence="3 4" key="1">
    <citation type="submission" date="2019-07" db="EMBL/GenBank/DDBJ databases">
        <title>Complete genome sequence of Comamonas sp. NLF 7-7 isolated from livestock.</title>
        <authorList>
            <person name="Kim D.H."/>
            <person name="Kim J.G."/>
        </authorList>
    </citation>
    <scope>NUCLEOTIDE SEQUENCE [LARGE SCALE GENOMIC DNA]</scope>
    <source>
        <strain evidence="3 4">NLF 7-7</strain>
    </source>
</reference>
<dbReference type="KEGG" id="cof:FOZ74_14200"/>
<feature type="domain" description="Heparan-alpha-glucosaminide N-acetyltransferase catalytic" evidence="2">
    <location>
        <begin position="32"/>
        <end position="261"/>
    </location>
</feature>
<dbReference type="OrthoDB" id="9807591at2"/>
<keyword evidence="1" id="KW-0812">Transmembrane</keyword>
<evidence type="ECO:0000313" key="3">
    <source>
        <dbReference type="EMBL" id="QEA14084.1"/>
    </source>
</evidence>
<dbReference type="Pfam" id="PF07786">
    <property type="entry name" value="HGSNAT_cat"/>
    <property type="match status" value="1"/>
</dbReference>
<feature type="transmembrane region" description="Helical" evidence="1">
    <location>
        <begin position="155"/>
        <end position="174"/>
    </location>
</feature>
<name>A0A5B8RZ39_9BURK</name>
<evidence type="ECO:0000259" key="2">
    <source>
        <dbReference type="Pfam" id="PF07786"/>
    </source>
</evidence>
<feature type="transmembrane region" description="Helical" evidence="1">
    <location>
        <begin position="130"/>
        <end position="148"/>
    </location>
</feature>
<keyword evidence="1" id="KW-0472">Membrane</keyword>
<dbReference type="InterPro" id="IPR012429">
    <property type="entry name" value="HGSNAT_cat"/>
</dbReference>
<feature type="transmembrane region" description="Helical" evidence="1">
    <location>
        <begin position="74"/>
        <end position="96"/>
    </location>
</feature>
<dbReference type="AlphaFoldDB" id="A0A5B8RZ39"/>
<dbReference type="Proteomes" id="UP000321199">
    <property type="component" value="Chromosome"/>
</dbReference>
<feature type="transmembrane region" description="Helical" evidence="1">
    <location>
        <begin position="253"/>
        <end position="275"/>
    </location>
</feature>
<protein>
    <submittedName>
        <fullName evidence="3">DUF1624 domain-containing protein</fullName>
    </submittedName>
</protein>